<dbReference type="GO" id="GO:0006631">
    <property type="term" value="P:fatty acid metabolic process"/>
    <property type="evidence" value="ECO:0007669"/>
    <property type="project" value="TreeGrafter"/>
</dbReference>
<evidence type="ECO:0000313" key="5">
    <source>
        <dbReference type="Proteomes" id="UP000030708"/>
    </source>
</evidence>
<name>A0A024W7S5_PLAFA</name>
<dbReference type="InterPro" id="IPR014352">
    <property type="entry name" value="FERM/acyl-CoA-bd_prot_sf"/>
</dbReference>
<dbReference type="Pfam" id="PF00887">
    <property type="entry name" value="ACBP"/>
    <property type="match status" value="1"/>
</dbReference>
<dbReference type="Proteomes" id="UP000030708">
    <property type="component" value="Unassembled WGS sequence"/>
</dbReference>
<gene>
    <name evidence="4" type="ORF">PFTANZ_02735</name>
</gene>
<proteinExistence type="inferred from homology"/>
<evidence type="ECO:0000256" key="2">
    <source>
        <dbReference type="ARBA" id="ARBA00023121"/>
    </source>
</evidence>
<dbReference type="InterPro" id="IPR044885">
    <property type="entry name" value="PRESA_N_sf"/>
</dbReference>
<dbReference type="InterPro" id="IPR000582">
    <property type="entry name" value="Acyl-CoA-binding_protein"/>
</dbReference>
<evidence type="ECO:0000313" key="4">
    <source>
        <dbReference type="EMBL" id="ETW36570.1"/>
    </source>
</evidence>
<keyword evidence="2" id="KW-0446">Lipid-binding</keyword>
<evidence type="ECO:0000256" key="1">
    <source>
        <dbReference type="ARBA" id="ARBA00005567"/>
    </source>
</evidence>
<dbReference type="PANTHER" id="PTHR23310">
    <property type="entry name" value="ACYL-COA-BINDING PROTEIN, ACBP"/>
    <property type="match status" value="1"/>
</dbReference>
<dbReference type="SUPFAM" id="SSF47027">
    <property type="entry name" value="Acyl-CoA binding protein"/>
    <property type="match status" value="1"/>
</dbReference>
<dbReference type="Pfam" id="PF09687">
    <property type="entry name" value="PRESAN"/>
    <property type="match status" value="1"/>
</dbReference>
<protein>
    <recommendedName>
        <fullName evidence="3">ACB domain-containing protein</fullName>
    </recommendedName>
</protein>
<sequence length="313" mass="36504">MAELFEESVAFINSVPKNVNLPNDIKLSLYKYYKQSTLGNCNIKEPSRFKVTDRKKYEAWKSVENLNREDAKKRYVELNSLENGSLEIVKNCNIYKRNLVQVEKNKDSKKKRNLKHKKVDMNKTKSNENNNKCNEENVEKNEHSISNDFENSNIENKSNISICHINYNDMSKNLTETELHEVLNSLEKCPPNEDLRNIWSHAVGVANEGFDNIQKELKTLIQKYLDNDIDLGNGKVQYNDIWKGIVLSFCTTVGTEVVEYTNNFLGLINREHTLDDILKFINSFLEDFKTLKVKLHKEYEKDLLKKIEQTIAN</sequence>
<dbReference type="PANTHER" id="PTHR23310:SF62">
    <property type="entry name" value="ACYL-COA BINDING PROTEIN 1, ISOFORM A"/>
    <property type="match status" value="1"/>
</dbReference>
<dbReference type="SMR" id="A0A024W7S5"/>
<dbReference type="InterPro" id="IPR006526">
    <property type="entry name" value="Export_prot_PHISTa/b/c"/>
</dbReference>
<dbReference type="InterPro" id="IPR019111">
    <property type="entry name" value="PRESA_N"/>
</dbReference>
<organism evidence="4 5">
    <name type="scientific">Plasmodium falciparum Tanzania</name>
    <name type="common">2000708</name>
    <dbReference type="NCBI Taxonomy" id="1036725"/>
    <lineage>
        <taxon>Eukaryota</taxon>
        <taxon>Sar</taxon>
        <taxon>Alveolata</taxon>
        <taxon>Apicomplexa</taxon>
        <taxon>Aconoidasida</taxon>
        <taxon>Haemosporida</taxon>
        <taxon>Plasmodiidae</taxon>
        <taxon>Plasmodium</taxon>
        <taxon>Plasmodium (Laverania)</taxon>
    </lineage>
</organism>
<dbReference type="NCBIfam" id="TIGR01639">
    <property type="entry name" value="P_fal_TIGR01639"/>
    <property type="match status" value="1"/>
</dbReference>
<dbReference type="PROSITE" id="PS51228">
    <property type="entry name" value="ACB_2"/>
    <property type="match status" value="1"/>
</dbReference>
<dbReference type="Gene3D" id="1.20.80.10">
    <property type="match status" value="1"/>
</dbReference>
<dbReference type="eggNOG" id="KOG0817">
    <property type="taxonomic scope" value="Eukaryota"/>
</dbReference>
<dbReference type="PRINTS" id="PR00689">
    <property type="entry name" value="ACOABINDINGP"/>
</dbReference>
<evidence type="ECO:0000259" key="3">
    <source>
        <dbReference type="PROSITE" id="PS51228"/>
    </source>
</evidence>
<comment type="similarity">
    <text evidence="1">Belongs to the ACBP family.</text>
</comment>
<dbReference type="EMBL" id="KI926405">
    <property type="protein sequence ID" value="ETW36570.1"/>
    <property type="molecule type" value="Genomic_DNA"/>
</dbReference>
<dbReference type="AlphaFoldDB" id="A0A024W7S5"/>
<accession>A0A024W7S5</accession>
<reference evidence="4 5" key="2">
    <citation type="submission" date="2013-02" db="EMBL/GenBank/DDBJ databases">
        <title>The Genome Sequence of Plasmodium falciparum Tanzania (2000708).</title>
        <authorList>
            <consortium name="The Broad Institute Genome Sequencing Platform"/>
            <consortium name="The Broad Institute Genome Sequencing Center for Infectious Disease"/>
            <person name="Neafsey D."/>
            <person name="Cheeseman I."/>
            <person name="Volkman S."/>
            <person name="Adams J."/>
            <person name="Walker B."/>
            <person name="Young S.K."/>
            <person name="Zeng Q."/>
            <person name="Gargeya S."/>
            <person name="Fitzgerald M."/>
            <person name="Haas B."/>
            <person name="Abouelleil A."/>
            <person name="Alvarado L."/>
            <person name="Arachchi H.M."/>
            <person name="Berlin A.M."/>
            <person name="Chapman S.B."/>
            <person name="Dewar J."/>
            <person name="Goldberg J."/>
            <person name="Griggs A."/>
            <person name="Gujja S."/>
            <person name="Hansen M."/>
            <person name="Howarth C."/>
            <person name="Imamovic A."/>
            <person name="Larimer J."/>
            <person name="McCowan C."/>
            <person name="Murphy C."/>
            <person name="Neiman D."/>
            <person name="Pearson M."/>
            <person name="Priest M."/>
            <person name="Roberts A."/>
            <person name="Saif S."/>
            <person name="Shea T."/>
            <person name="Sisk P."/>
            <person name="Sykes S."/>
            <person name="Wortman J."/>
            <person name="Nusbaum C."/>
            <person name="Birren B."/>
        </authorList>
    </citation>
    <scope>NUCLEOTIDE SEQUENCE [LARGE SCALE GENOMIC DNA]</scope>
    <source>
        <strain evidence="5">Tanzania (2000708)</strain>
    </source>
</reference>
<dbReference type="Gene3D" id="6.10.280.180">
    <property type="entry name" value="Plasmodium RESA, N-terminal helical domain"/>
    <property type="match status" value="1"/>
</dbReference>
<reference evidence="4 5" key="1">
    <citation type="submission" date="2013-02" db="EMBL/GenBank/DDBJ databases">
        <title>The Genome Annotation of Plasmodium falciparum Tanzania (2000708).</title>
        <authorList>
            <consortium name="The Broad Institute Genome Sequencing Platform"/>
            <consortium name="The Broad Institute Genome Sequencing Center for Infectious Disease"/>
            <person name="Neafsey D."/>
            <person name="Hoffman S."/>
            <person name="Volkman S."/>
            <person name="Rosenthal P."/>
            <person name="Walker B."/>
            <person name="Young S.K."/>
            <person name="Zeng Q."/>
            <person name="Gargeya S."/>
            <person name="Fitzgerald M."/>
            <person name="Haas B."/>
            <person name="Abouelleil A."/>
            <person name="Allen A.W."/>
            <person name="Alvarado L."/>
            <person name="Arachchi H.M."/>
            <person name="Berlin A.M."/>
            <person name="Chapman S.B."/>
            <person name="Gainer-Dewar J."/>
            <person name="Goldberg J."/>
            <person name="Griggs A."/>
            <person name="Gujja S."/>
            <person name="Hansen M."/>
            <person name="Howarth C."/>
            <person name="Imamovic A."/>
            <person name="Ireland A."/>
            <person name="Larimer J."/>
            <person name="McCowan C."/>
            <person name="Murphy C."/>
            <person name="Pearson M."/>
            <person name="Poon T.W."/>
            <person name="Priest M."/>
            <person name="Roberts A."/>
            <person name="Saif S."/>
            <person name="Shea T."/>
            <person name="Sisk P."/>
            <person name="Sykes S."/>
            <person name="Wortman J."/>
            <person name="Nusbaum C."/>
            <person name="Birren B."/>
        </authorList>
    </citation>
    <scope>NUCLEOTIDE SEQUENCE [LARGE SCALE GENOMIC DNA]</scope>
    <source>
        <strain evidence="5">Tanzania (2000708)</strain>
    </source>
</reference>
<dbReference type="GO" id="GO:0000062">
    <property type="term" value="F:fatty-acyl-CoA binding"/>
    <property type="evidence" value="ECO:0007669"/>
    <property type="project" value="InterPro"/>
</dbReference>
<feature type="domain" description="ACB" evidence="3">
    <location>
        <begin position="1"/>
        <end position="88"/>
    </location>
</feature>
<dbReference type="InterPro" id="IPR035984">
    <property type="entry name" value="Acyl-CoA-binding_sf"/>
</dbReference>